<dbReference type="EMBL" id="PJLB01000008">
    <property type="protein sequence ID" value="PND02206.1"/>
    <property type="molecule type" value="Genomic_DNA"/>
</dbReference>
<keyword evidence="1" id="KW-1133">Transmembrane helix</keyword>
<evidence type="ECO:0000256" key="1">
    <source>
        <dbReference type="SAM" id="Phobius"/>
    </source>
</evidence>
<gene>
    <name evidence="2" type="ORF">CXT95_05895</name>
</gene>
<organism evidence="2 3">
    <name type="scientific">Akkermansia muciniphila</name>
    <dbReference type="NCBI Taxonomy" id="239935"/>
    <lineage>
        <taxon>Bacteria</taxon>
        <taxon>Pseudomonadati</taxon>
        <taxon>Verrucomicrobiota</taxon>
        <taxon>Verrucomicrobiia</taxon>
        <taxon>Verrucomicrobiales</taxon>
        <taxon>Akkermansiaceae</taxon>
        <taxon>Akkermansia</taxon>
    </lineage>
</organism>
<comment type="caution">
    <text evidence="2">The sequence shown here is derived from an EMBL/GenBank/DDBJ whole genome shotgun (WGS) entry which is preliminary data.</text>
</comment>
<accession>A0AAX0WJ03</accession>
<sequence>MPQGGVAEPGLPETFIQQFAKRFFYCCRAVRKSALLTGPAMVPGVFISMGTAVPMTVFRRA</sequence>
<reference evidence="2 3" key="1">
    <citation type="journal article" date="2017" name="BMC Genomics">
        <title>Genome sequencing of 39 Akkermansia muciniphila isolates reveals its population structure, genomic and functional diverisity, and global distribution in mammalian gut microbiotas.</title>
        <authorList>
            <person name="Guo X."/>
            <person name="Li S."/>
            <person name="Zhang J."/>
            <person name="Wu F."/>
            <person name="Li X."/>
            <person name="Wu D."/>
            <person name="Zhang M."/>
            <person name="Ou Z."/>
            <person name="Jie Z."/>
            <person name="Yan Q."/>
            <person name="Li P."/>
            <person name="Yi J."/>
            <person name="Peng Y."/>
        </authorList>
    </citation>
    <scope>NUCLEOTIDE SEQUENCE [LARGE SCALE GENOMIC DNA]</scope>
    <source>
        <strain evidence="2 3">GP28</strain>
    </source>
</reference>
<name>A0AAX0WJ03_9BACT</name>
<evidence type="ECO:0000313" key="3">
    <source>
        <dbReference type="Proteomes" id="UP000236075"/>
    </source>
</evidence>
<keyword evidence="1" id="KW-0812">Transmembrane</keyword>
<protein>
    <recommendedName>
        <fullName evidence="4">ABC transporter permease</fullName>
    </recommendedName>
</protein>
<keyword evidence="1" id="KW-0472">Membrane</keyword>
<evidence type="ECO:0000313" key="2">
    <source>
        <dbReference type="EMBL" id="PND02206.1"/>
    </source>
</evidence>
<dbReference type="Proteomes" id="UP000236075">
    <property type="component" value="Unassembled WGS sequence"/>
</dbReference>
<feature type="transmembrane region" description="Helical" evidence="1">
    <location>
        <begin position="40"/>
        <end position="58"/>
    </location>
</feature>
<proteinExistence type="predicted"/>
<dbReference type="AlphaFoldDB" id="A0AAX0WJ03"/>
<evidence type="ECO:0008006" key="4">
    <source>
        <dbReference type="Google" id="ProtNLM"/>
    </source>
</evidence>